<feature type="region of interest" description="Disordered" evidence="1">
    <location>
        <begin position="205"/>
        <end position="235"/>
    </location>
</feature>
<dbReference type="Proteomes" id="UP000269721">
    <property type="component" value="Unassembled WGS sequence"/>
</dbReference>
<accession>A0A4P9VX39</accession>
<protein>
    <submittedName>
        <fullName evidence="2">Uncharacterized protein</fullName>
    </submittedName>
</protein>
<keyword evidence="3" id="KW-1185">Reference proteome</keyword>
<gene>
    <name evidence="2" type="ORF">BDK51DRAFT_29739</name>
</gene>
<feature type="region of interest" description="Disordered" evidence="1">
    <location>
        <begin position="110"/>
        <end position="130"/>
    </location>
</feature>
<dbReference type="EMBL" id="ML001449">
    <property type="protein sequence ID" value="RKO83263.1"/>
    <property type="molecule type" value="Genomic_DNA"/>
</dbReference>
<evidence type="ECO:0000313" key="2">
    <source>
        <dbReference type="EMBL" id="RKO83263.1"/>
    </source>
</evidence>
<organism evidence="2 3">
    <name type="scientific">Blyttiomyces helicus</name>
    <dbReference type="NCBI Taxonomy" id="388810"/>
    <lineage>
        <taxon>Eukaryota</taxon>
        <taxon>Fungi</taxon>
        <taxon>Fungi incertae sedis</taxon>
        <taxon>Chytridiomycota</taxon>
        <taxon>Chytridiomycota incertae sedis</taxon>
        <taxon>Chytridiomycetes</taxon>
        <taxon>Chytridiomycetes incertae sedis</taxon>
        <taxon>Blyttiomyces</taxon>
    </lineage>
</organism>
<sequence length="332" mass="36414">MATHGRFKASNPNVYEGNKEVHIATDHIRSTRQLTAVKRLYEQTAIPCCPPAARGKPNNLAFRAEKEREETDWSGEMAEVPSGARLEEDGRGDLRCREHHTLLGPLLSILPPTLGSKGGDPRSDGQDATVRARPENITSTVQSAAPIHSLAAGPCRTVEQRRIDANSKFVGSRLGGLPCRPPPPHPNLPTTPKSHRAFLFPPSQPHVSRVASPSLRPDASKTHAPGHWGSRPHVARPGREWRIGGLVKFPERLRGRDRKPVPAHRQTCSEIPDLAALLSFEREGLLSVPTVPLRCTCAQMVLRAQLSHIVVFEARNARGSYTGLASNIKRTF</sequence>
<proteinExistence type="predicted"/>
<dbReference type="AlphaFoldDB" id="A0A4P9VX39"/>
<reference evidence="3" key="1">
    <citation type="journal article" date="2018" name="Nat. Microbiol.">
        <title>Leveraging single-cell genomics to expand the fungal tree of life.</title>
        <authorList>
            <person name="Ahrendt S.R."/>
            <person name="Quandt C.A."/>
            <person name="Ciobanu D."/>
            <person name="Clum A."/>
            <person name="Salamov A."/>
            <person name="Andreopoulos B."/>
            <person name="Cheng J.F."/>
            <person name="Woyke T."/>
            <person name="Pelin A."/>
            <person name="Henrissat B."/>
            <person name="Reynolds N.K."/>
            <person name="Benny G.L."/>
            <person name="Smith M.E."/>
            <person name="James T.Y."/>
            <person name="Grigoriev I.V."/>
        </authorList>
    </citation>
    <scope>NUCLEOTIDE SEQUENCE [LARGE SCALE GENOMIC DNA]</scope>
</reference>
<evidence type="ECO:0000256" key="1">
    <source>
        <dbReference type="SAM" id="MobiDB-lite"/>
    </source>
</evidence>
<name>A0A4P9VX39_9FUNG</name>
<evidence type="ECO:0000313" key="3">
    <source>
        <dbReference type="Proteomes" id="UP000269721"/>
    </source>
</evidence>
<feature type="compositionally biased region" description="Basic and acidic residues" evidence="1">
    <location>
        <begin position="119"/>
        <end position="130"/>
    </location>
</feature>